<name>A0A8H3ET27_9LECA</name>
<feature type="compositionally biased region" description="Basic and acidic residues" evidence="1">
    <location>
        <begin position="80"/>
        <end position="101"/>
    </location>
</feature>
<dbReference type="Proteomes" id="UP000664203">
    <property type="component" value="Unassembled WGS sequence"/>
</dbReference>
<evidence type="ECO:0000313" key="2">
    <source>
        <dbReference type="EMBL" id="CAF9911727.1"/>
    </source>
</evidence>
<accession>A0A8H3ET27</accession>
<evidence type="ECO:0000256" key="1">
    <source>
        <dbReference type="SAM" id="MobiDB-lite"/>
    </source>
</evidence>
<proteinExistence type="predicted"/>
<dbReference type="EMBL" id="CAJPDR010000051">
    <property type="protein sequence ID" value="CAF9911727.1"/>
    <property type="molecule type" value="Genomic_DNA"/>
</dbReference>
<gene>
    <name evidence="2" type="ORF">ALECFALPRED_007632</name>
</gene>
<comment type="caution">
    <text evidence="2">The sequence shown here is derived from an EMBL/GenBank/DDBJ whole genome shotgun (WGS) entry which is preliminary data.</text>
</comment>
<dbReference type="AlphaFoldDB" id="A0A8H3ET27"/>
<organism evidence="2 3">
    <name type="scientific">Alectoria fallacina</name>
    <dbReference type="NCBI Taxonomy" id="1903189"/>
    <lineage>
        <taxon>Eukaryota</taxon>
        <taxon>Fungi</taxon>
        <taxon>Dikarya</taxon>
        <taxon>Ascomycota</taxon>
        <taxon>Pezizomycotina</taxon>
        <taxon>Lecanoromycetes</taxon>
        <taxon>OSLEUM clade</taxon>
        <taxon>Lecanoromycetidae</taxon>
        <taxon>Lecanorales</taxon>
        <taxon>Lecanorineae</taxon>
        <taxon>Parmeliaceae</taxon>
        <taxon>Alectoria</taxon>
    </lineage>
</organism>
<protein>
    <submittedName>
        <fullName evidence="2">Uncharacterized protein</fullName>
    </submittedName>
</protein>
<keyword evidence="3" id="KW-1185">Reference proteome</keyword>
<sequence length="107" mass="11743">MYAQHRSGHGRMIIEKYTCSPAWLVGHWRAGGHENAMVLSTTWKRRFGRLWISLEGTTVGPVPVALGDVVRMLTAALTREPGKRHVGEGADPKTGTEKKMAETMGGN</sequence>
<reference evidence="2" key="1">
    <citation type="submission" date="2021-03" db="EMBL/GenBank/DDBJ databases">
        <authorList>
            <person name="Tagirdzhanova G."/>
        </authorList>
    </citation>
    <scope>NUCLEOTIDE SEQUENCE</scope>
</reference>
<feature type="region of interest" description="Disordered" evidence="1">
    <location>
        <begin position="80"/>
        <end position="107"/>
    </location>
</feature>
<evidence type="ECO:0000313" key="3">
    <source>
        <dbReference type="Proteomes" id="UP000664203"/>
    </source>
</evidence>